<dbReference type="Gene3D" id="2.60.120.620">
    <property type="entry name" value="q2cbj1_9rhob like domain"/>
    <property type="match status" value="1"/>
</dbReference>
<evidence type="ECO:0000313" key="2">
    <source>
        <dbReference type="EMBL" id="RBP41294.1"/>
    </source>
</evidence>
<keyword evidence="3" id="KW-1185">Reference proteome</keyword>
<dbReference type="SUPFAM" id="SSF51197">
    <property type="entry name" value="Clavaminate synthase-like"/>
    <property type="match status" value="1"/>
</dbReference>
<dbReference type="OrthoDB" id="191223at2"/>
<dbReference type="Proteomes" id="UP000253426">
    <property type="component" value="Unassembled WGS sequence"/>
</dbReference>
<dbReference type="PANTHER" id="PTHR20883:SF48">
    <property type="entry name" value="ECTOINE DIOXYGENASE"/>
    <property type="match status" value="1"/>
</dbReference>
<dbReference type="InterPro" id="IPR008775">
    <property type="entry name" value="Phytyl_CoA_dOase-like"/>
</dbReference>
<dbReference type="AlphaFoldDB" id="A0A366HFF7"/>
<dbReference type="Pfam" id="PF05721">
    <property type="entry name" value="PhyH"/>
    <property type="match status" value="1"/>
</dbReference>
<dbReference type="PANTHER" id="PTHR20883">
    <property type="entry name" value="PHYTANOYL-COA DIOXYGENASE DOMAIN CONTAINING 1"/>
    <property type="match status" value="1"/>
</dbReference>
<gene>
    <name evidence="2" type="ORF">DES53_107125</name>
</gene>
<sequence length="246" mass="27158">MTALDTRGILDAYERDGVVRVPGLFNREQVAAFRTEIERYIREDLSQKPADARTLEPDGVTVRNLWRMELHHPEFCKMVENEQIVALAGQLVHGEPILMAVETFNKPARVGSGVPYHQDNAYFCQTPPDMLTIWIAMDPVTLQNGPVYYIRGSHREGMLPTKLSGVKGNSIGLAEAPDVALSEQFCGLLEPGDALIHQCQTIHHSAPNTSEHPRLGLLLVYRGSHTQTDPQLRAAYSVAAAATPPA</sequence>
<protein>
    <submittedName>
        <fullName evidence="2">Ectoine hydroxylase-related dioxygenase (Phytanoyl-CoA dioxygenase family)</fullName>
    </submittedName>
</protein>
<name>A0A366HFF7_9BACT</name>
<comment type="cofactor">
    <cofactor evidence="1">
        <name>Fe(2+)</name>
        <dbReference type="ChEBI" id="CHEBI:29033"/>
    </cofactor>
</comment>
<dbReference type="RefSeq" id="WP_113959935.1">
    <property type="nucleotide sequence ID" value="NZ_QNRR01000007.1"/>
</dbReference>
<keyword evidence="2" id="KW-0223">Dioxygenase</keyword>
<evidence type="ECO:0000256" key="1">
    <source>
        <dbReference type="ARBA" id="ARBA00001954"/>
    </source>
</evidence>
<evidence type="ECO:0000313" key="3">
    <source>
        <dbReference type="Proteomes" id="UP000253426"/>
    </source>
</evidence>
<comment type="caution">
    <text evidence="2">The sequence shown here is derived from an EMBL/GenBank/DDBJ whole genome shotgun (WGS) entry which is preliminary data.</text>
</comment>
<accession>A0A366HFF7</accession>
<dbReference type="GO" id="GO:0005506">
    <property type="term" value="F:iron ion binding"/>
    <property type="evidence" value="ECO:0007669"/>
    <property type="project" value="UniProtKB-ARBA"/>
</dbReference>
<reference evidence="2 3" key="1">
    <citation type="submission" date="2018-06" db="EMBL/GenBank/DDBJ databases">
        <title>Genomic Encyclopedia of Type Strains, Phase IV (KMG-IV): sequencing the most valuable type-strain genomes for metagenomic binning, comparative biology and taxonomic classification.</title>
        <authorList>
            <person name="Goeker M."/>
        </authorList>
    </citation>
    <scope>NUCLEOTIDE SEQUENCE [LARGE SCALE GENOMIC DNA]</scope>
    <source>
        <strain evidence="2 3">DSM 25532</strain>
    </source>
</reference>
<keyword evidence="2" id="KW-0560">Oxidoreductase</keyword>
<dbReference type="EMBL" id="QNRR01000007">
    <property type="protein sequence ID" value="RBP41294.1"/>
    <property type="molecule type" value="Genomic_DNA"/>
</dbReference>
<proteinExistence type="predicted"/>
<dbReference type="GO" id="GO:0016706">
    <property type="term" value="F:2-oxoglutarate-dependent dioxygenase activity"/>
    <property type="evidence" value="ECO:0007669"/>
    <property type="project" value="UniProtKB-ARBA"/>
</dbReference>
<organism evidence="2 3">
    <name type="scientific">Roseimicrobium gellanilyticum</name>
    <dbReference type="NCBI Taxonomy" id="748857"/>
    <lineage>
        <taxon>Bacteria</taxon>
        <taxon>Pseudomonadati</taxon>
        <taxon>Verrucomicrobiota</taxon>
        <taxon>Verrucomicrobiia</taxon>
        <taxon>Verrucomicrobiales</taxon>
        <taxon>Verrucomicrobiaceae</taxon>
        <taxon>Roseimicrobium</taxon>
    </lineage>
</organism>